<dbReference type="SUPFAM" id="SSF52540">
    <property type="entry name" value="P-loop containing nucleoside triphosphate hydrolases"/>
    <property type="match status" value="1"/>
</dbReference>
<comment type="caution">
    <text evidence="2">The sequence shown here is derived from an EMBL/GenBank/DDBJ whole genome shotgun (WGS) entry which is preliminary data.</text>
</comment>
<organism evidence="2 3">
    <name type="scientific">Leptothoe spongobia TAU-MAC 1115</name>
    <dbReference type="NCBI Taxonomy" id="1967444"/>
    <lineage>
        <taxon>Bacteria</taxon>
        <taxon>Bacillati</taxon>
        <taxon>Cyanobacteriota</taxon>
        <taxon>Cyanophyceae</taxon>
        <taxon>Nodosilineales</taxon>
        <taxon>Cymatolegaceae</taxon>
        <taxon>Leptothoe</taxon>
        <taxon>Leptothoe spongobia</taxon>
    </lineage>
</organism>
<evidence type="ECO:0000313" key="2">
    <source>
        <dbReference type="EMBL" id="MBT9315772.1"/>
    </source>
</evidence>
<keyword evidence="3" id="KW-1185">Reference proteome</keyword>
<reference evidence="2" key="1">
    <citation type="submission" date="2020-11" db="EMBL/GenBank/DDBJ databases">
        <authorList>
            <person name="Konstantinou D."/>
            <person name="Gkelis S."/>
            <person name="Popin R."/>
            <person name="Fewer D."/>
            <person name="Sivonen K."/>
        </authorList>
    </citation>
    <scope>NUCLEOTIDE SEQUENCE</scope>
    <source>
        <strain evidence="2">TAU-MAC 1115</strain>
    </source>
</reference>
<dbReference type="Pfam" id="PF26355">
    <property type="entry name" value="HTH_VMAP-M9"/>
    <property type="match status" value="1"/>
</dbReference>
<dbReference type="EMBL" id="JADOES010000016">
    <property type="protein sequence ID" value="MBT9315772.1"/>
    <property type="molecule type" value="Genomic_DNA"/>
</dbReference>
<dbReference type="Pfam" id="PF14516">
    <property type="entry name" value="AAA_35"/>
    <property type="match status" value="1"/>
</dbReference>
<accession>A0A947DER5</accession>
<dbReference type="InterPro" id="IPR027417">
    <property type="entry name" value="P-loop_NTPase"/>
</dbReference>
<dbReference type="InterPro" id="IPR058651">
    <property type="entry name" value="HTH_VMAP-M9"/>
</dbReference>
<feature type="domain" description="vWA-MoxR associated protein N-terminal HTH" evidence="1">
    <location>
        <begin position="1"/>
        <end position="85"/>
    </location>
</feature>
<proteinExistence type="predicted"/>
<dbReference type="AlphaFoldDB" id="A0A947DER5"/>
<evidence type="ECO:0000313" key="3">
    <source>
        <dbReference type="Proteomes" id="UP000717364"/>
    </source>
</evidence>
<dbReference type="Proteomes" id="UP000717364">
    <property type="component" value="Unassembled WGS sequence"/>
</dbReference>
<protein>
    <submittedName>
        <fullName evidence="2">AAA-like domain-containing protein</fullName>
    </submittedName>
</protein>
<gene>
    <name evidence="2" type="ORF">IXB50_10075</name>
</gene>
<reference evidence="2" key="2">
    <citation type="journal article" date="2021" name="Mar. Drugs">
        <title>Genome Reduction and Secondary Metabolism of the Marine Sponge-Associated Cyanobacterium Leptothoe.</title>
        <authorList>
            <person name="Konstantinou D."/>
            <person name="Popin R.V."/>
            <person name="Fewer D.P."/>
            <person name="Sivonen K."/>
            <person name="Gkelis S."/>
        </authorList>
    </citation>
    <scope>NUCLEOTIDE SEQUENCE</scope>
    <source>
        <strain evidence="2">TAU-MAC 1115</strain>
    </source>
</reference>
<name>A0A947DER5_9CYAN</name>
<evidence type="ECO:0000259" key="1">
    <source>
        <dbReference type="Pfam" id="PF26355"/>
    </source>
</evidence>
<sequence>MDMETAIATADQALFYHMGRHLSDVETAILKGAWEGWTYDKIAKGSGYSDSYLRRDVGAKFWRVLSEALGETVSKTSFREALLRHESIAPEPGAIAAQTVPWAGPLPASSANDTIYIKRLPQETICYDTLQQPGALIRVKSPSLMGKTLMMDQVLAKLTEQQLRTVRLSMVLADRKAHFSDLNRFLRWLCINISRSLGVPHQIDDYWDKAGMGSKVSCSTYLEDYLLSISQAPLVLCLDNVDLLFGYPDIYEDFFALLRSWYELARTRTRPIWKQLRLCIVHATDAYIPLNIHQSPFNVGVPIELPEFTPEQAQTFANQHQLSHLDLAQLMDMIGGHPYLMQQTFEYLKGHPEQSLTELLANAPTESGIYANHLRDCWLTLRDQPQLKDSLLTVMTAQQPVALDTILAHQLHSMGIINLQGNLAAPRCRLYRDYFQACLDAT</sequence>
<dbReference type="RefSeq" id="WP_215608842.1">
    <property type="nucleotide sequence ID" value="NZ_JADOES010000016.1"/>
</dbReference>